<keyword evidence="2" id="KW-1185">Reference proteome</keyword>
<evidence type="ECO:0000313" key="3">
    <source>
        <dbReference type="WBParaSite" id="PSAMB.scaffold1735size28270.g14566.t1"/>
    </source>
</evidence>
<dbReference type="Gene3D" id="1.10.533.10">
    <property type="entry name" value="Death Domain, Fas"/>
    <property type="match status" value="1"/>
</dbReference>
<dbReference type="WBParaSite" id="PSAMB.scaffold1735size28270.g14566.t1">
    <property type="protein sequence ID" value="PSAMB.scaffold1735size28270.g14566.t1"/>
    <property type="gene ID" value="PSAMB.scaffold1735size28270.g14566"/>
</dbReference>
<dbReference type="SUPFAM" id="SSF47986">
    <property type="entry name" value="DEATH domain"/>
    <property type="match status" value="1"/>
</dbReference>
<dbReference type="Proteomes" id="UP000887566">
    <property type="component" value="Unplaced"/>
</dbReference>
<sequence length="123" mass="14365">MDKLKQEAIKSHYAKLVECMDPLRVMDHLAKLLSLEDMELIRKSQFISQERTRELITIILRKNEELRPFELLIKALEETDINHETMANTILNTYKHDNGATLFEKVSKTLLSDTGEMKYALQT</sequence>
<dbReference type="Pfam" id="PF00619">
    <property type="entry name" value="CARD"/>
    <property type="match status" value="1"/>
</dbReference>
<feature type="domain" description="CARD" evidence="1">
    <location>
        <begin position="1"/>
        <end position="80"/>
    </location>
</feature>
<dbReference type="CDD" id="cd01671">
    <property type="entry name" value="CARD"/>
    <property type="match status" value="1"/>
</dbReference>
<reference evidence="3" key="1">
    <citation type="submission" date="2022-11" db="UniProtKB">
        <authorList>
            <consortium name="WormBaseParasite"/>
        </authorList>
    </citation>
    <scope>IDENTIFICATION</scope>
</reference>
<protein>
    <submittedName>
        <fullName evidence="3">CARD domain-containing protein</fullName>
    </submittedName>
</protein>
<name>A0A914VAB3_9BILA</name>
<dbReference type="AlphaFoldDB" id="A0A914VAB3"/>
<evidence type="ECO:0000313" key="2">
    <source>
        <dbReference type="Proteomes" id="UP000887566"/>
    </source>
</evidence>
<organism evidence="2 3">
    <name type="scientific">Plectus sambesii</name>
    <dbReference type="NCBI Taxonomy" id="2011161"/>
    <lineage>
        <taxon>Eukaryota</taxon>
        <taxon>Metazoa</taxon>
        <taxon>Ecdysozoa</taxon>
        <taxon>Nematoda</taxon>
        <taxon>Chromadorea</taxon>
        <taxon>Plectida</taxon>
        <taxon>Plectina</taxon>
        <taxon>Plectoidea</taxon>
        <taxon>Plectidae</taxon>
        <taxon>Plectus</taxon>
    </lineage>
</organism>
<dbReference type="InterPro" id="IPR001315">
    <property type="entry name" value="CARD"/>
</dbReference>
<dbReference type="PROSITE" id="PS50209">
    <property type="entry name" value="CARD"/>
    <property type="match status" value="1"/>
</dbReference>
<accession>A0A914VAB3</accession>
<proteinExistence type="predicted"/>
<dbReference type="InterPro" id="IPR011029">
    <property type="entry name" value="DEATH-like_dom_sf"/>
</dbReference>
<evidence type="ECO:0000259" key="1">
    <source>
        <dbReference type="PROSITE" id="PS50209"/>
    </source>
</evidence>
<dbReference type="GO" id="GO:0042981">
    <property type="term" value="P:regulation of apoptotic process"/>
    <property type="evidence" value="ECO:0007669"/>
    <property type="project" value="InterPro"/>
</dbReference>